<evidence type="ECO:0000256" key="1">
    <source>
        <dbReference type="SAM" id="Phobius"/>
    </source>
</evidence>
<keyword evidence="1" id="KW-1133">Transmembrane helix</keyword>
<keyword evidence="3" id="KW-1185">Reference proteome</keyword>
<feature type="transmembrane region" description="Helical" evidence="1">
    <location>
        <begin position="12"/>
        <end position="31"/>
    </location>
</feature>
<reference evidence="3" key="1">
    <citation type="submission" date="2016-09" db="EMBL/GenBank/DDBJ databases">
        <authorList>
            <person name="Gulvik C.A."/>
        </authorList>
    </citation>
    <scope>NUCLEOTIDE SEQUENCE [LARGE SCALE GENOMIC DNA]</scope>
    <source>
        <strain evidence="3">DSM 23328</strain>
    </source>
</reference>
<proteinExistence type="predicted"/>
<dbReference type="AlphaFoldDB" id="A0A1E5GNI9"/>
<comment type="caution">
    <text evidence="2">The sequence shown here is derived from an EMBL/GenBank/DDBJ whole genome shotgun (WGS) entry which is preliminary data.</text>
</comment>
<evidence type="ECO:0000313" key="3">
    <source>
        <dbReference type="Proteomes" id="UP000094068"/>
    </source>
</evidence>
<evidence type="ECO:0000313" key="2">
    <source>
        <dbReference type="EMBL" id="OEG14253.1"/>
    </source>
</evidence>
<keyword evidence="1" id="KW-0472">Membrane</keyword>
<dbReference type="EMBL" id="MIJZ01000001">
    <property type="protein sequence ID" value="OEG14253.1"/>
    <property type="molecule type" value="Genomic_DNA"/>
</dbReference>
<name>A0A1E5GNI9_9ENTE</name>
<sequence>MKKLWKNKIFKYGLIGIVLIVLGGAGFLGYYRLARVQGVISSYEINKELKEKSNSYKAVIYTQDRAFKNEVINELKKNLVDENIYLQVEPVEEIGENKIEDWDKVIVLSTVQSSDPPKEVLDYLNKHKDEEKLSVYLTADSGAWSKDPGHLDVTTAASKSENATVFSRKIKEFLLN</sequence>
<gene>
    <name evidence="2" type="ORF">BCR21_04485</name>
</gene>
<dbReference type="OrthoDB" id="2182939at2"/>
<keyword evidence="1" id="KW-0812">Transmembrane</keyword>
<protein>
    <submittedName>
        <fullName evidence="2">Uncharacterized protein</fullName>
    </submittedName>
</protein>
<dbReference type="STRING" id="903984.BCR21_04485"/>
<dbReference type="Proteomes" id="UP000094068">
    <property type="component" value="Unassembled WGS sequence"/>
</dbReference>
<accession>A0A1E5GNI9</accession>
<organism evidence="2 3">
    <name type="scientific">Enterococcus ureasiticus</name>
    <dbReference type="NCBI Taxonomy" id="903984"/>
    <lineage>
        <taxon>Bacteria</taxon>
        <taxon>Bacillati</taxon>
        <taxon>Bacillota</taxon>
        <taxon>Bacilli</taxon>
        <taxon>Lactobacillales</taxon>
        <taxon>Enterococcaceae</taxon>
        <taxon>Enterococcus</taxon>
    </lineage>
</organism>
<dbReference type="RefSeq" id="WP_069645293.1">
    <property type="nucleotide sequence ID" value="NZ_MIJZ01000001.1"/>
</dbReference>